<sequence>MGPFPSGCWTCKLRHQKCDLQTPACGECKDRCIPCHGYGPKPAWKDGAAAERHELTRIKKAVKRNAHNQRRARKSDLQAVRETTSNARQSPLHTPPAQDASSPPPPSQQGHDTDRGCRGIEYSNSPGHLHLSPRQTQDSVQDVRSAHTSLHPGHTTSSCVLQPELASLVMYYLDHVFFWQRPYFRLRSRLGDRSWLLLLLTNGGSLSHAALALSAMHRNAVQVPQHRYYLYNQEAFEYHSRALRELCELSSRTETETLLNDKSKLAEFVAATQMLISFEVFNGAESDWLPHLDAMTSILGTYSPESLLRNSLAPNSTVISPASRTYDNSSESFQPDFDFLVAETIWIDILACVSTGRVPRIPYQQWLEASKIDMADLMGCYNWVMIAIGDLAHLQAWKKGMKELGTLSIPELVIRSREIETRLQSGIAELRLAIKGDNDITQAVWVSHIFSLASLVLSSTIVSGPWASLPEIKETVAKAVDVLQGWPRAISFTGLVWPLYVIGCMADAEQQGFFESLLGNLVEGCGGLGNSGTVLKIMKDFWASQEHRDKDGTDLANELFDQSQHTWSGTWDEALYVTRKER</sequence>
<dbReference type="Proteomes" id="UP000266152">
    <property type="component" value="Unassembled WGS sequence"/>
</dbReference>
<protein>
    <recommendedName>
        <fullName evidence="4">Zn(2)-C6 fungal-type domain-containing protein</fullName>
    </recommendedName>
</protein>
<dbReference type="GO" id="GO:0008270">
    <property type="term" value="F:zinc ion binding"/>
    <property type="evidence" value="ECO:0007669"/>
    <property type="project" value="InterPro"/>
</dbReference>
<keyword evidence="6" id="KW-1185">Reference proteome</keyword>
<dbReference type="SUPFAM" id="SSF57701">
    <property type="entry name" value="Zn2/Cys6 DNA-binding domain"/>
    <property type="match status" value="1"/>
</dbReference>
<dbReference type="InterPro" id="IPR036864">
    <property type="entry name" value="Zn2-C6_fun-type_DNA-bd_sf"/>
</dbReference>
<dbReference type="GO" id="GO:0000976">
    <property type="term" value="F:transcription cis-regulatory region binding"/>
    <property type="evidence" value="ECO:0007669"/>
    <property type="project" value="TreeGrafter"/>
</dbReference>
<evidence type="ECO:0000256" key="3">
    <source>
        <dbReference type="SAM" id="MobiDB-lite"/>
    </source>
</evidence>
<evidence type="ECO:0000256" key="2">
    <source>
        <dbReference type="ARBA" id="ARBA00023242"/>
    </source>
</evidence>
<dbReference type="GO" id="GO:0000981">
    <property type="term" value="F:DNA-binding transcription factor activity, RNA polymerase II-specific"/>
    <property type="evidence" value="ECO:0007669"/>
    <property type="project" value="InterPro"/>
</dbReference>
<organism evidence="5 6">
    <name type="scientific">Fusarium sporotrichioides</name>
    <dbReference type="NCBI Taxonomy" id="5514"/>
    <lineage>
        <taxon>Eukaryota</taxon>
        <taxon>Fungi</taxon>
        <taxon>Dikarya</taxon>
        <taxon>Ascomycota</taxon>
        <taxon>Pezizomycotina</taxon>
        <taxon>Sordariomycetes</taxon>
        <taxon>Hypocreomycetidae</taxon>
        <taxon>Hypocreales</taxon>
        <taxon>Nectriaceae</taxon>
        <taxon>Fusarium</taxon>
    </lineage>
</organism>
<dbReference type="GO" id="GO:0005634">
    <property type="term" value="C:nucleus"/>
    <property type="evidence" value="ECO:0007669"/>
    <property type="project" value="UniProtKB-SubCell"/>
</dbReference>
<comment type="caution">
    <text evidence="5">The sequence shown here is derived from an EMBL/GenBank/DDBJ whole genome shotgun (WGS) entry which is preliminary data.</text>
</comment>
<evidence type="ECO:0000256" key="1">
    <source>
        <dbReference type="ARBA" id="ARBA00004123"/>
    </source>
</evidence>
<dbReference type="PROSITE" id="PS00463">
    <property type="entry name" value="ZN2_CY6_FUNGAL_1"/>
    <property type="match status" value="1"/>
</dbReference>
<dbReference type="SMART" id="SM00066">
    <property type="entry name" value="GAL4"/>
    <property type="match status" value="1"/>
</dbReference>
<dbReference type="AlphaFoldDB" id="A0A395S1E8"/>
<proteinExistence type="predicted"/>
<evidence type="ECO:0000259" key="4">
    <source>
        <dbReference type="PROSITE" id="PS50048"/>
    </source>
</evidence>
<feature type="compositionally biased region" description="Polar residues" evidence="3">
    <location>
        <begin position="81"/>
        <end position="92"/>
    </location>
</feature>
<name>A0A395S1E8_FUSSP</name>
<accession>A0A395S1E8</accession>
<dbReference type="GO" id="GO:0045944">
    <property type="term" value="P:positive regulation of transcription by RNA polymerase II"/>
    <property type="evidence" value="ECO:0007669"/>
    <property type="project" value="TreeGrafter"/>
</dbReference>
<feature type="domain" description="Zn(2)-C6 fungal-type" evidence="4">
    <location>
        <begin position="7"/>
        <end position="35"/>
    </location>
</feature>
<evidence type="ECO:0000313" key="6">
    <source>
        <dbReference type="Proteomes" id="UP000266152"/>
    </source>
</evidence>
<dbReference type="STRING" id="5514.A0A395S1E8"/>
<dbReference type="CDD" id="cd00067">
    <property type="entry name" value="GAL4"/>
    <property type="match status" value="1"/>
</dbReference>
<gene>
    <name evidence="5" type="ORF">FSPOR_6784</name>
</gene>
<dbReference type="Pfam" id="PF00172">
    <property type="entry name" value="Zn_clus"/>
    <property type="match status" value="1"/>
</dbReference>
<reference evidence="5 6" key="1">
    <citation type="journal article" date="2018" name="PLoS Pathog.">
        <title>Evolution of structural diversity of trichothecenes, a family of toxins produced by plant pathogenic and entomopathogenic fungi.</title>
        <authorList>
            <person name="Proctor R.H."/>
            <person name="McCormick S.P."/>
            <person name="Kim H.S."/>
            <person name="Cardoza R.E."/>
            <person name="Stanley A.M."/>
            <person name="Lindo L."/>
            <person name="Kelly A."/>
            <person name="Brown D.W."/>
            <person name="Lee T."/>
            <person name="Vaughan M.M."/>
            <person name="Alexander N.J."/>
            <person name="Busman M."/>
            <person name="Gutierrez S."/>
        </authorList>
    </citation>
    <scope>NUCLEOTIDE SEQUENCE [LARGE SCALE GENOMIC DNA]</scope>
    <source>
        <strain evidence="5 6">NRRL 3299</strain>
    </source>
</reference>
<feature type="compositionally biased region" description="Polar residues" evidence="3">
    <location>
        <begin position="133"/>
        <end position="157"/>
    </location>
</feature>
<feature type="region of interest" description="Disordered" evidence="3">
    <location>
        <begin position="63"/>
        <end position="157"/>
    </location>
</feature>
<evidence type="ECO:0000313" key="5">
    <source>
        <dbReference type="EMBL" id="RGP66164.1"/>
    </source>
</evidence>
<dbReference type="Pfam" id="PF11951">
    <property type="entry name" value="Fungal_trans_2"/>
    <property type="match status" value="1"/>
</dbReference>
<dbReference type="PANTHER" id="PTHR37534:SF26">
    <property type="entry name" value="TRANSCRIPTION FACTOR, PUTATIVE-RELATED"/>
    <property type="match status" value="1"/>
</dbReference>
<dbReference type="InterPro" id="IPR001138">
    <property type="entry name" value="Zn2Cys6_DnaBD"/>
</dbReference>
<dbReference type="PANTHER" id="PTHR37534">
    <property type="entry name" value="TRANSCRIPTIONAL ACTIVATOR PROTEIN UGA3"/>
    <property type="match status" value="1"/>
</dbReference>
<dbReference type="PROSITE" id="PS50048">
    <property type="entry name" value="ZN2_CY6_FUNGAL_2"/>
    <property type="match status" value="1"/>
</dbReference>
<dbReference type="InterPro" id="IPR021858">
    <property type="entry name" value="Fun_TF"/>
</dbReference>
<keyword evidence="2" id="KW-0539">Nucleus</keyword>
<dbReference type="EMBL" id="PXOF01000096">
    <property type="protein sequence ID" value="RGP66164.1"/>
    <property type="molecule type" value="Genomic_DNA"/>
</dbReference>
<feature type="compositionally biased region" description="Basic residues" evidence="3">
    <location>
        <begin position="63"/>
        <end position="73"/>
    </location>
</feature>
<comment type="subcellular location">
    <subcellularLocation>
        <location evidence="1">Nucleus</location>
    </subcellularLocation>
</comment>